<dbReference type="AlphaFoldDB" id="A0A9N9Q1T4"/>
<dbReference type="SUPFAM" id="SSF46689">
    <property type="entry name" value="Homeodomain-like"/>
    <property type="match status" value="1"/>
</dbReference>
<gene>
    <name evidence="1" type="ORF">HYALB_00012658</name>
</gene>
<sequence>MSRYPKKHWGQFTYNATKLNKTYFNCSQTIEITMNNLPQLLPGVFDLLSGVHVSPAAPNHPPKPRGATREWDDELSTWVTNNQLVALRAEYARNRVLSDLERARLARRLRLRGDDYAHGERIITVR</sequence>
<organism evidence="1 2">
    <name type="scientific">Hymenoscyphus albidus</name>
    <dbReference type="NCBI Taxonomy" id="595503"/>
    <lineage>
        <taxon>Eukaryota</taxon>
        <taxon>Fungi</taxon>
        <taxon>Dikarya</taxon>
        <taxon>Ascomycota</taxon>
        <taxon>Pezizomycotina</taxon>
        <taxon>Leotiomycetes</taxon>
        <taxon>Helotiales</taxon>
        <taxon>Helotiaceae</taxon>
        <taxon>Hymenoscyphus</taxon>
    </lineage>
</organism>
<dbReference type="InterPro" id="IPR009057">
    <property type="entry name" value="Homeodomain-like_sf"/>
</dbReference>
<evidence type="ECO:0000313" key="1">
    <source>
        <dbReference type="EMBL" id="CAG8976440.1"/>
    </source>
</evidence>
<dbReference type="Proteomes" id="UP000701801">
    <property type="component" value="Unassembled WGS sequence"/>
</dbReference>
<reference evidence="1" key="1">
    <citation type="submission" date="2021-07" db="EMBL/GenBank/DDBJ databases">
        <authorList>
            <person name="Durling M."/>
        </authorList>
    </citation>
    <scope>NUCLEOTIDE SEQUENCE</scope>
</reference>
<dbReference type="EMBL" id="CAJVRM010000177">
    <property type="protein sequence ID" value="CAG8976440.1"/>
    <property type="molecule type" value="Genomic_DNA"/>
</dbReference>
<name>A0A9N9Q1T4_9HELO</name>
<comment type="caution">
    <text evidence="1">The sequence shown here is derived from an EMBL/GenBank/DDBJ whole genome shotgun (WGS) entry which is preliminary data.</text>
</comment>
<accession>A0A9N9Q1T4</accession>
<evidence type="ECO:0000313" key="2">
    <source>
        <dbReference type="Proteomes" id="UP000701801"/>
    </source>
</evidence>
<proteinExistence type="predicted"/>
<keyword evidence="2" id="KW-1185">Reference proteome</keyword>
<dbReference type="OrthoDB" id="10524304at2759"/>
<protein>
    <submittedName>
        <fullName evidence="1">Uncharacterized protein</fullName>
    </submittedName>
</protein>